<protein>
    <submittedName>
        <fullName evidence="2">MATH domain-containing protein</fullName>
    </submittedName>
</protein>
<evidence type="ECO:0000313" key="1">
    <source>
        <dbReference type="Proteomes" id="UP000887572"/>
    </source>
</evidence>
<dbReference type="WBParaSite" id="Gr19_v10_g1971.t1">
    <property type="protein sequence ID" value="Gr19_v10_g1971.t1"/>
    <property type="gene ID" value="Gr19_v10_g1971"/>
</dbReference>
<evidence type="ECO:0000313" key="2">
    <source>
        <dbReference type="WBParaSite" id="Gr19_v10_g1971.t1"/>
    </source>
</evidence>
<dbReference type="Proteomes" id="UP000887572">
    <property type="component" value="Unplaced"/>
</dbReference>
<dbReference type="SUPFAM" id="SSF49599">
    <property type="entry name" value="TRAF domain-like"/>
    <property type="match status" value="1"/>
</dbReference>
<dbReference type="Gene3D" id="2.60.210.10">
    <property type="entry name" value="Apoptosis, Tumor Necrosis Factor Receptor Associated Protein 2, Chain A"/>
    <property type="match status" value="1"/>
</dbReference>
<organism evidence="1 2">
    <name type="scientific">Globodera rostochiensis</name>
    <name type="common">Golden nematode worm</name>
    <name type="synonym">Heterodera rostochiensis</name>
    <dbReference type="NCBI Taxonomy" id="31243"/>
    <lineage>
        <taxon>Eukaryota</taxon>
        <taxon>Metazoa</taxon>
        <taxon>Ecdysozoa</taxon>
        <taxon>Nematoda</taxon>
        <taxon>Chromadorea</taxon>
        <taxon>Rhabditida</taxon>
        <taxon>Tylenchina</taxon>
        <taxon>Tylenchomorpha</taxon>
        <taxon>Tylenchoidea</taxon>
        <taxon>Heteroderidae</taxon>
        <taxon>Heteroderinae</taxon>
        <taxon>Globodera</taxon>
    </lineage>
</organism>
<reference evidence="2" key="1">
    <citation type="submission" date="2022-11" db="UniProtKB">
        <authorList>
            <consortium name="WormBaseParasite"/>
        </authorList>
    </citation>
    <scope>IDENTIFICATION</scope>
</reference>
<sequence>MRKIKHMGFSQKTLQSRAHYFLHIKFGDTPINYNFTVCVQHNGEFSAQRSVLAERPIPKGNSGIFYYKVTILEQHSNCRATERTPIPIGAVPVRQHLRIVSQMEGKTDNTRISGRHIFHSKDNDWGFAQFITFKELMDRKNGWYDAKNDTIILSAEMTADEPTGVE</sequence>
<accession>A0A914HJ85</accession>
<keyword evidence="1" id="KW-1185">Reference proteome</keyword>
<proteinExistence type="predicted"/>
<name>A0A914HJ85_GLORO</name>
<dbReference type="InterPro" id="IPR008974">
    <property type="entry name" value="TRAF-like"/>
</dbReference>
<dbReference type="AlphaFoldDB" id="A0A914HJ85"/>